<dbReference type="AlphaFoldDB" id="A0A7C4XM75"/>
<name>A0A7C4XM75_UNCW3</name>
<organism evidence="1">
    <name type="scientific">candidate division WOR-3 bacterium</name>
    <dbReference type="NCBI Taxonomy" id="2052148"/>
    <lineage>
        <taxon>Bacteria</taxon>
        <taxon>Bacteria division WOR-3</taxon>
    </lineage>
</organism>
<evidence type="ECO:0000313" key="1">
    <source>
        <dbReference type="EMBL" id="HGV98618.1"/>
    </source>
</evidence>
<protein>
    <submittedName>
        <fullName evidence="1">Uncharacterized protein</fullName>
    </submittedName>
</protein>
<proteinExistence type="predicted"/>
<comment type="caution">
    <text evidence="1">The sequence shown here is derived from an EMBL/GenBank/DDBJ whole genome shotgun (WGS) entry which is preliminary data.</text>
</comment>
<reference evidence="1" key="1">
    <citation type="journal article" date="2020" name="mSystems">
        <title>Genome- and Community-Level Interaction Insights into Carbon Utilization and Element Cycling Functions of Hydrothermarchaeota in Hydrothermal Sediment.</title>
        <authorList>
            <person name="Zhou Z."/>
            <person name="Liu Y."/>
            <person name="Xu W."/>
            <person name="Pan J."/>
            <person name="Luo Z.H."/>
            <person name="Li M."/>
        </authorList>
    </citation>
    <scope>NUCLEOTIDE SEQUENCE [LARGE SCALE GENOMIC DNA]</scope>
    <source>
        <strain evidence="1">SpSt-774</strain>
    </source>
</reference>
<gene>
    <name evidence="1" type="ORF">ENV60_10060</name>
</gene>
<sequence length="125" mass="14196">MKRLLGSIIIMGFLGVLGFAEGPTGIRGFVYNHTGNLAGNQLHHIYIIRVDDQGSASYYYQSGTSYWITNDSYGLVAGHWAIYGETIENGVHYYSPAYYHWWYPGQLIDQDIHCTNTVPPNIRFE</sequence>
<dbReference type="EMBL" id="DTGZ01000192">
    <property type="protein sequence ID" value="HGV98618.1"/>
    <property type="molecule type" value="Genomic_DNA"/>
</dbReference>
<accession>A0A7C4XM75</accession>